<comment type="caution">
    <text evidence="2">The sequence shown here is derived from an EMBL/GenBank/DDBJ whole genome shotgun (WGS) entry which is preliminary data.</text>
</comment>
<sequence>MKKNLFRSSSLILLVILMNGCIRGYTPDVVLKKDGQPCISIPADEDFFRRQKEFNILGLDIFQTGVGELWSRHYLDSKDHYYVKNQQCLYFNYKFQTNILYDISFFSTEKGDEENRKSTKKVWMRYMRIIKKSDGTLQLLLDKEARDYY</sequence>
<name>A0A2N9X829_9NEIS</name>
<evidence type="ECO:0000313" key="2">
    <source>
        <dbReference type="EMBL" id="PIT40517.1"/>
    </source>
</evidence>
<dbReference type="Proteomes" id="UP000230202">
    <property type="component" value="Unassembled WGS sequence"/>
</dbReference>
<organism evidence="2 3">
    <name type="scientific">Snodgrassella alvi</name>
    <dbReference type="NCBI Taxonomy" id="1196083"/>
    <lineage>
        <taxon>Bacteria</taxon>
        <taxon>Pseudomonadati</taxon>
        <taxon>Pseudomonadota</taxon>
        <taxon>Betaproteobacteria</taxon>
        <taxon>Neisseriales</taxon>
        <taxon>Neisseriaceae</taxon>
        <taxon>Snodgrassella</taxon>
    </lineage>
</organism>
<accession>A0A2N9X829</accession>
<dbReference type="Pfam" id="PF24295">
    <property type="entry name" value="DUF7480"/>
    <property type="match status" value="1"/>
</dbReference>
<protein>
    <recommendedName>
        <fullName evidence="1">DUF7480 domain-containing protein</fullName>
    </recommendedName>
</protein>
<evidence type="ECO:0000259" key="1">
    <source>
        <dbReference type="Pfam" id="PF24295"/>
    </source>
</evidence>
<feature type="domain" description="DUF7480" evidence="1">
    <location>
        <begin position="25"/>
        <end position="132"/>
    </location>
</feature>
<dbReference type="AlphaFoldDB" id="A0A2N9X829"/>
<keyword evidence="3" id="KW-1185">Reference proteome</keyword>
<dbReference type="RefSeq" id="WP_100151652.1">
    <property type="nucleotide sequence ID" value="NZ_MEIL01000019.1"/>
</dbReference>
<gene>
    <name evidence="2" type="ORF">BHC54_02405</name>
</gene>
<evidence type="ECO:0000313" key="3">
    <source>
        <dbReference type="Proteomes" id="UP000230202"/>
    </source>
</evidence>
<dbReference type="InterPro" id="IPR055903">
    <property type="entry name" value="DUF7480"/>
</dbReference>
<proteinExistence type="predicted"/>
<reference evidence="2" key="1">
    <citation type="journal article" date="2017" name="MBio">
        <title>Type VI secretion-mediated competition in the bee gut microbiome.</title>
        <authorList>
            <person name="Steele M.I."/>
            <person name="Kwong W.K."/>
            <person name="Powell J.E."/>
            <person name="Whiteley M."/>
            <person name="Moran N.A."/>
        </authorList>
    </citation>
    <scope>NUCLEOTIDE SEQUENCE [LARGE SCALE GENOMIC DNA]</scope>
    <source>
        <strain evidence="2">WkB273</strain>
    </source>
</reference>
<dbReference type="EMBL" id="MEIL01000019">
    <property type="protein sequence ID" value="PIT40517.1"/>
    <property type="molecule type" value="Genomic_DNA"/>
</dbReference>